<feature type="domain" description="Thioredoxin" evidence="7">
    <location>
        <begin position="33"/>
        <end position="228"/>
    </location>
</feature>
<sequence>MMSNKKNKKQKQSSAFTFWIIGLVAVIIIGFIFLANGKEEDTAAYEIDYKSQPYLGDKSAPVQIVEFGDYKCPVCKTFEEKFFPSIKSELVDTGKAQFYFMNYSFINVDSTRSAKFAESVYQELGNETFWKFHELLFSKQPDDHKYEKEDIFTDEFLEDTLKEIANEADVKKVVTSFKAGKSEDHWNKDMKTAEELAVTGTPSLFVNGKKFEGNTIDDLKKMVDEAAKEK</sequence>
<evidence type="ECO:0000256" key="3">
    <source>
        <dbReference type="ARBA" id="ARBA00023002"/>
    </source>
</evidence>
<dbReference type="SUPFAM" id="SSF52833">
    <property type="entry name" value="Thioredoxin-like"/>
    <property type="match status" value="1"/>
</dbReference>
<keyword evidence="6" id="KW-0472">Membrane</keyword>
<protein>
    <submittedName>
        <fullName evidence="8">Thiol-disulfide oxidoreductase</fullName>
    </submittedName>
</protein>
<dbReference type="PROSITE" id="PS51352">
    <property type="entry name" value="THIOREDOXIN_2"/>
    <property type="match status" value="1"/>
</dbReference>
<dbReference type="InterPro" id="IPR013766">
    <property type="entry name" value="Thioredoxin_domain"/>
</dbReference>
<gene>
    <name evidence="8" type="ORF">AS888_21335</name>
</gene>
<keyword evidence="9" id="KW-1185">Reference proteome</keyword>
<comment type="similarity">
    <text evidence="1">Belongs to the thioredoxin family. DsbA subfamily.</text>
</comment>
<evidence type="ECO:0000256" key="1">
    <source>
        <dbReference type="ARBA" id="ARBA00005791"/>
    </source>
</evidence>
<comment type="caution">
    <text evidence="8">The sequence shown here is derived from an EMBL/GenBank/DDBJ whole genome shotgun (WGS) entry which is preliminary data.</text>
</comment>
<keyword evidence="4" id="KW-1015">Disulfide bond</keyword>
<dbReference type="Pfam" id="PF13462">
    <property type="entry name" value="Thioredoxin_4"/>
    <property type="match status" value="1"/>
</dbReference>
<evidence type="ECO:0000313" key="9">
    <source>
        <dbReference type="Proteomes" id="UP000064189"/>
    </source>
</evidence>
<feature type="transmembrane region" description="Helical" evidence="6">
    <location>
        <begin position="16"/>
        <end position="35"/>
    </location>
</feature>
<dbReference type="PANTHER" id="PTHR13887:SF14">
    <property type="entry name" value="DISULFIDE BOND FORMATION PROTEIN D"/>
    <property type="match status" value="1"/>
</dbReference>
<dbReference type="AlphaFoldDB" id="A0A109MWZ2"/>
<proteinExistence type="inferred from homology"/>
<evidence type="ECO:0000256" key="2">
    <source>
        <dbReference type="ARBA" id="ARBA00022729"/>
    </source>
</evidence>
<keyword evidence="5" id="KW-0676">Redox-active center</keyword>
<dbReference type="InterPro" id="IPR012336">
    <property type="entry name" value="Thioredoxin-like_fold"/>
</dbReference>
<dbReference type="EMBL" id="LNNH01000027">
    <property type="protein sequence ID" value="KWW17569.1"/>
    <property type="molecule type" value="Genomic_DNA"/>
</dbReference>
<reference evidence="8 9" key="1">
    <citation type="submission" date="2015-11" db="EMBL/GenBank/DDBJ databases">
        <title>Genome Sequence of Bacillus simplex strain VanAntwerpen2.</title>
        <authorList>
            <person name="Couger M.B."/>
        </authorList>
    </citation>
    <scope>NUCLEOTIDE SEQUENCE [LARGE SCALE GENOMIC DNA]</scope>
    <source>
        <strain evidence="8 9">VanAntwerpen02</strain>
    </source>
</reference>
<evidence type="ECO:0000313" key="8">
    <source>
        <dbReference type="EMBL" id="KWW17569.1"/>
    </source>
</evidence>
<name>A0A109MWZ2_9BACI</name>
<evidence type="ECO:0000259" key="7">
    <source>
        <dbReference type="PROSITE" id="PS51352"/>
    </source>
</evidence>
<keyword evidence="6" id="KW-0812">Transmembrane</keyword>
<dbReference type="InterPro" id="IPR036249">
    <property type="entry name" value="Thioredoxin-like_sf"/>
</dbReference>
<organism evidence="8 9">
    <name type="scientific">Peribacillus simplex</name>
    <dbReference type="NCBI Taxonomy" id="1478"/>
    <lineage>
        <taxon>Bacteria</taxon>
        <taxon>Bacillati</taxon>
        <taxon>Bacillota</taxon>
        <taxon>Bacilli</taxon>
        <taxon>Bacillales</taxon>
        <taxon>Bacillaceae</taxon>
        <taxon>Peribacillus</taxon>
    </lineage>
</organism>
<keyword evidence="2" id="KW-0732">Signal</keyword>
<keyword evidence="3" id="KW-0560">Oxidoreductase</keyword>
<keyword evidence="6" id="KW-1133">Transmembrane helix</keyword>
<dbReference type="GO" id="GO:0016491">
    <property type="term" value="F:oxidoreductase activity"/>
    <property type="evidence" value="ECO:0007669"/>
    <property type="project" value="UniProtKB-KW"/>
</dbReference>
<dbReference type="Proteomes" id="UP000064189">
    <property type="component" value="Unassembled WGS sequence"/>
</dbReference>
<dbReference type="PANTHER" id="PTHR13887">
    <property type="entry name" value="GLUTATHIONE S-TRANSFERASE KAPPA"/>
    <property type="match status" value="1"/>
</dbReference>
<dbReference type="Gene3D" id="3.40.30.10">
    <property type="entry name" value="Glutaredoxin"/>
    <property type="match status" value="1"/>
</dbReference>
<evidence type="ECO:0000256" key="6">
    <source>
        <dbReference type="SAM" id="Phobius"/>
    </source>
</evidence>
<evidence type="ECO:0000256" key="4">
    <source>
        <dbReference type="ARBA" id="ARBA00023157"/>
    </source>
</evidence>
<evidence type="ECO:0000256" key="5">
    <source>
        <dbReference type="ARBA" id="ARBA00023284"/>
    </source>
</evidence>
<accession>A0A109MWZ2</accession>